<feature type="transmembrane region" description="Helical" evidence="1">
    <location>
        <begin position="31"/>
        <end position="49"/>
    </location>
</feature>
<evidence type="ECO:0000313" key="3">
    <source>
        <dbReference type="Proteomes" id="UP000054097"/>
    </source>
</evidence>
<evidence type="ECO:0000313" key="2">
    <source>
        <dbReference type="EMBL" id="KIM24584.1"/>
    </source>
</evidence>
<keyword evidence="1" id="KW-0812">Transmembrane</keyword>
<accession>A0A0C3AX68</accession>
<reference evidence="2 3" key="1">
    <citation type="submission" date="2014-04" db="EMBL/GenBank/DDBJ databases">
        <authorList>
            <consortium name="DOE Joint Genome Institute"/>
            <person name="Kuo A."/>
            <person name="Zuccaro A."/>
            <person name="Kohler A."/>
            <person name="Nagy L.G."/>
            <person name="Floudas D."/>
            <person name="Copeland A."/>
            <person name="Barry K.W."/>
            <person name="Cichocki N."/>
            <person name="Veneault-Fourrey C."/>
            <person name="LaButti K."/>
            <person name="Lindquist E.A."/>
            <person name="Lipzen A."/>
            <person name="Lundell T."/>
            <person name="Morin E."/>
            <person name="Murat C."/>
            <person name="Sun H."/>
            <person name="Tunlid A."/>
            <person name="Henrissat B."/>
            <person name="Grigoriev I.V."/>
            <person name="Hibbett D.S."/>
            <person name="Martin F."/>
            <person name="Nordberg H.P."/>
            <person name="Cantor M.N."/>
            <person name="Hua S.X."/>
        </authorList>
    </citation>
    <scope>NUCLEOTIDE SEQUENCE [LARGE SCALE GENOMIC DNA]</scope>
    <source>
        <strain evidence="2 3">MAFF 305830</strain>
    </source>
</reference>
<dbReference type="Proteomes" id="UP000054097">
    <property type="component" value="Unassembled WGS sequence"/>
</dbReference>
<keyword evidence="1" id="KW-0472">Membrane</keyword>
<sequence>MNHTKASIYYGIFVLRCLRLYGRFLNWHNSLLTFHLLIVCFYRLIFKVLRM</sequence>
<name>A0A0C3AX68_SERVB</name>
<gene>
    <name evidence="2" type="ORF">M408DRAFT_231412</name>
</gene>
<protein>
    <submittedName>
        <fullName evidence="2">Uncharacterized protein</fullName>
    </submittedName>
</protein>
<proteinExistence type="predicted"/>
<evidence type="ECO:0000256" key="1">
    <source>
        <dbReference type="SAM" id="Phobius"/>
    </source>
</evidence>
<reference evidence="3" key="2">
    <citation type="submission" date="2015-01" db="EMBL/GenBank/DDBJ databases">
        <title>Evolutionary Origins and Diversification of the Mycorrhizal Mutualists.</title>
        <authorList>
            <consortium name="DOE Joint Genome Institute"/>
            <consortium name="Mycorrhizal Genomics Consortium"/>
            <person name="Kohler A."/>
            <person name="Kuo A."/>
            <person name="Nagy L.G."/>
            <person name="Floudas D."/>
            <person name="Copeland A."/>
            <person name="Barry K.W."/>
            <person name="Cichocki N."/>
            <person name="Veneault-Fourrey C."/>
            <person name="LaButti K."/>
            <person name="Lindquist E.A."/>
            <person name="Lipzen A."/>
            <person name="Lundell T."/>
            <person name="Morin E."/>
            <person name="Murat C."/>
            <person name="Riley R."/>
            <person name="Ohm R."/>
            <person name="Sun H."/>
            <person name="Tunlid A."/>
            <person name="Henrissat B."/>
            <person name="Grigoriev I.V."/>
            <person name="Hibbett D.S."/>
            <person name="Martin F."/>
        </authorList>
    </citation>
    <scope>NUCLEOTIDE SEQUENCE [LARGE SCALE GENOMIC DNA]</scope>
    <source>
        <strain evidence="3">MAFF 305830</strain>
    </source>
</reference>
<keyword evidence="1" id="KW-1133">Transmembrane helix</keyword>
<dbReference type="AlphaFoldDB" id="A0A0C3AX68"/>
<keyword evidence="3" id="KW-1185">Reference proteome</keyword>
<dbReference type="HOGENOM" id="CLU_3107903_0_0_1"/>
<dbReference type="EMBL" id="KN824322">
    <property type="protein sequence ID" value="KIM24584.1"/>
    <property type="molecule type" value="Genomic_DNA"/>
</dbReference>
<organism evidence="2 3">
    <name type="scientific">Serendipita vermifera MAFF 305830</name>
    <dbReference type="NCBI Taxonomy" id="933852"/>
    <lineage>
        <taxon>Eukaryota</taxon>
        <taxon>Fungi</taxon>
        <taxon>Dikarya</taxon>
        <taxon>Basidiomycota</taxon>
        <taxon>Agaricomycotina</taxon>
        <taxon>Agaricomycetes</taxon>
        <taxon>Sebacinales</taxon>
        <taxon>Serendipitaceae</taxon>
        <taxon>Serendipita</taxon>
    </lineage>
</organism>